<evidence type="ECO:0000313" key="10">
    <source>
        <dbReference type="Proteomes" id="UP000477782"/>
    </source>
</evidence>
<dbReference type="SUPFAM" id="SSF52540">
    <property type="entry name" value="P-loop containing nucleoside triphosphate hydrolases"/>
    <property type="match status" value="1"/>
</dbReference>
<evidence type="ECO:0000256" key="1">
    <source>
        <dbReference type="ARBA" id="ARBA00011043"/>
    </source>
</evidence>
<comment type="function">
    <text evidence="6">Exhibits a very high intrinsic GTPase hydrolysis rate. Involved in the addition of a carboxymethylaminomethyl (cmnm) group at the wobble position (U34) of certain tRNAs, forming tRNA-cmnm(5)s(2)U34.</text>
</comment>
<dbReference type="AlphaFoldDB" id="A0A6M0QSA2"/>
<dbReference type="GO" id="GO:0002098">
    <property type="term" value="P:tRNA wobble uridine modification"/>
    <property type="evidence" value="ECO:0007669"/>
    <property type="project" value="TreeGrafter"/>
</dbReference>
<dbReference type="Gene3D" id="1.20.120.430">
    <property type="entry name" value="tRNA modification GTPase MnmE domain 2"/>
    <property type="match status" value="1"/>
</dbReference>
<comment type="caution">
    <text evidence="6">Lacks conserved residue(s) required for the propagation of feature annotation.</text>
</comment>
<comment type="subcellular location">
    <subcellularLocation>
        <location evidence="6">Cytoplasm</location>
    </subcellularLocation>
</comment>
<feature type="binding site" evidence="6">
    <location>
        <begin position="241"/>
        <end position="247"/>
    </location>
    <ligand>
        <name>GTP</name>
        <dbReference type="ChEBI" id="CHEBI:37565"/>
    </ligand>
</feature>
<evidence type="ECO:0000256" key="5">
    <source>
        <dbReference type="ARBA" id="ARBA00023134"/>
    </source>
</evidence>
<sequence length="426" mass="45433">MDTIFALASARGKAGVSVIRISGERAFEAAAALCGTLPEPRLAGVRPLKFQGSLLDQALVLAFEEGASFTGERSVELQIHGGAATISAVLAALSRQPGLRLAEAGEFSRRALENGRLDLTQIEGLADLIDAETEAQRRQAVAVLSGALGRKAEDWRRDLVRSQSLLEATIDFSEEDVPEVVTEEVSQALGRVRDAIAAELAGAGAAERIREGFEVAIVGAPNVGKSTLLNALAGREAAITSEIAGTTRDVIEVRMEIAGLPVTLLDTAGLRDTQDQIELRGIERALVRARQADLRVFLVADDEELPLVPEERDLVFLAKADMREMRAGAVSGLTGEGLDELIARIAAALEVLSARPSLVIRERQRHGLERALANLSSALSLVEVMGAAELTAEEIRGATRALEILIGRVGVEDLLDEIFSRFCIGK</sequence>
<feature type="binding site" evidence="6">
    <location>
        <position position="76"/>
    </location>
    <ligand>
        <name>(6S)-5-formyl-5,6,7,8-tetrahydrofolate</name>
        <dbReference type="ChEBI" id="CHEBI:57457"/>
    </ligand>
</feature>
<dbReference type="GO" id="GO:0030488">
    <property type="term" value="P:tRNA methylation"/>
    <property type="evidence" value="ECO:0007669"/>
    <property type="project" value="TreeGrafter"/>
</dbReference>
<feature type="binding site" evidence="6">
    <location>
        <position position="243"/>
    </location>
    <ligand>
        <name>K(+)</name>
        <dbReference type="ChEBI" id="CHEBI:29103"/>
    </ligand>
</feature>
<feature type="binding site" evidence="6">
    <location>
        <position position="247"/>
    </location>
    <ligand>
        <name>Mg(2+)</name>
        <dbReference type="ChEBI" id="CHEBI:18420"/>
    </ligand>
</feature>
<organism evidence="9 10">
    <name type="scientific">Tabrizicola oligotrophica</name>
    <dbReference type="NCBI Taxonomy" id="2710650"/>
    <lineage>
        <taxon>Bacteria</taxon>
        <taxon>Pseudomonadati</taxon>
        <taxon>Pseudomonadota</taxon>
        <taxon>Alphaproteobacteria</taxon>
        <taxon>Rhodobacterales</taxon>
        <taxon>Paracoccaceae</taxon>
        <taxon>Tabrizicola</taxon>
    </lineage>
</organism>
<dbReference type="Pfam" id="PF10396">
    <property type="entry name" value="TrmE_N"/>
    <property type="match status" value="1"/>
</dbReference>
<dbReference type="Pfam" id="PF12631">
    <property type="entry name" value="MnmE_helical"/>
    <property type="match status" value="1"/>
</dbReference>
<dbReference type="EC" id="3.6.-.-" evidence="6"/>
<feature type="binding site" evidence="6">
    <location>
        <position position="226"/>
    </location>
    <ligand>
        <name>Mg(2+)</name>
        <dbReference type="ChEBI" id="CHEBI:18420"/>
    </ligand>
</feature>
<dbReference type="InterPro" id="IPR025867">
    <property type="entry name" value="MnmE_helical"/>
</dbReference>
<reference evidence="9 10" key="1">
    <citation type="submission" date="2020-02" db="EMBL/GenBank/DDBJ databases">
        <authorList>
            <person name="Chen W.-M."/>
        </authorList>
    </citation>
    <scope>NUCLEOTIDE SEQUENCE [LARGE SCALE GENOMIC DNA]</scope>
    <source>
        <strain evidence="9 10">KMS-5</strain>
    </source>
</reference>
<evidence type="ECO:0000256" key="7">
    <source>
        <dbReference type="RuleBase" id="RU003313"/>
    </source>
</evidence>
<evidence type="ECO:0000256" key="3">
    <source>
        <dbReference type="ARBA" id="ARBA00022741"/>
    </source>
</evidence>
<evidence type="ECO:0000256" key="6">
    <source>
        <dbReference type="HAMAP-Rule" id="MF_00379"/>
    </source>
</evidence>
<dbReference type="GO" id="GO:0005737">
    <property type="term" value="C:cytoplasm"/>
    <property type="evidence" value="ECO:0007669"/>
    <property type="project" value="UniProtKB-SubCell"/>
</dbReference>
<dbReference type="RefSeq" id="WP_164624599.1">
    <property type="nucleotide sequence ID" value="NZ_JAAIVJ010000003.1"/>
</dbReference>
<dbReference type="InterPro" id="IPR006073">
    <property type="entry name" value="GTP-bd"/>
</dbReference>
<dbReference type="InterPro" id="IPR027368">
    <property type="entry name" value="MnmE_dom2"/>
</dbReference>
<comment type="cofactor">
    <cofactor evidence="6">
        <name>K(+)</name>
        <dbReference type="ChEBI" id="CHEBI:29103"/>
    </cofactor>
    <text evidence="6">Binds 1 potassium ion per subunit.</text>
</comment>
<feature type="binding site" evidence="6">
    <location>
        <position position="241"/>
    </location>
    <ligand>
        <name>K(+)</name>
        <dbReference type="ChEBI" id="CHEBI:29103"/>
    </ligand>
</feature>
<evidence type="ECO:0000256" key="2">
    <source>
        <dbReference type="ARBA" id="ARBA00022694"/>
    </source>
</evidence>
<dbReference type="SUPFAM" id="SSF116878">
    <property type="entry name" value="TrmE connector domain"/>
    <property type="match status" value="1"/>
</dbReference>
<dbReference type="Gene3D" id="3.30.1360.120">
    <property type="entry name" value="Probable tRNA modification gtpase trme, domain 1"/>
    <property type="match status" value="1"/>
</dbReference>
<dbReference type="InterPro" id="IPR018948">
    <property type="entry name" value="GTP-bd_TrmE_N"/>
</dbReference>
<gene>
    <name evidence="6 9" type="primary">mnmE</name>
    <name evidence="6" type="synonym">trmE</name>
    <name evidence="9" type="ORF">G4Z14_08335</name>
</gene>
<keyword evidence="10" id="KW-1185">Reference proteome</keyword>
<proteinExistence type="inferred from homology"/>
<feature type="binding site" evidence="6">
    <location>
        <position position="222"/>
    </location>
    <ligand>
        <name>K(+)</name>
        <dbReference type="ChEBI" id="CHEBI:29103"/>
    </ligand>
</feature>
<feature type="binding site" evidence="6">
    <location>
        <begin position="222"/>
        <end position="227"/>
    </location>
    <ligand>
        <name>GTP</name>
        <dbReference type="ChEBI" id="CHEBI:37565"/>
    </ligand>
</feature>
<dbReference type="GO" id="GO:0046872">
    <property type="term" value="F:metal ion binding"/>
    <property type="evidence" value="ECO:0007669"/>
    <property type="project" value="UniProtKB-KW"/>
</dbReference>
<feature type="binding site" evidence="6">
    <location>
        <position position="246"/>
    </location>
    <ligand>
        <name>K(+)</name>
        <dbReference type="ChEBI" id="CHEBI:29103"/>
    </ligand>
</feature>
<dbReference type="Pfam" id="PF01926">
    <property type="entry name" value="MMR_HSR1"/>
    <property type="match status" value="1"/>
</dbReference>
<feature type="binding site" evidence="6">
    <location>
        <position position="426"/>
    </location>
    <ligand>
        <name>(6S)-5-formyl-5,6,7,8-tetrahydrofolate</name>
        <dbReference type="ChEBI" id="CHEBI:57457"/>
    </ligand>
</feature>
<dbReference type="NCBIfam" id="NF003661">
    <property type="entry name" value="PRK05291.1-3"/>
    <property type="match status" value="1"/>
</dbReference>
<dbReference type="Proteomes" id="UP000477782">
    <property type="component" value="Unassembled WGS sequence"/>
</dbReference>
<keyword evidence="5 6" id="KW-0342">GTP-binding</keyword>
<comment type="caution">
    <text evidence="9">The sequence shown here is derived from an EMBL/GenBank/DDBJ whole genome shotgun (WGS) entry which is preliminary data.</text>
</comment>
<dbReference type="NCBIfam" id="TIGR00231">
    <property type="entry name" value="small_GTP"/>
    <property type="match status" value="1"/>
</dbReference>
<evidence type="ECO:0000256" key="4">
    <source>
        <dbReference type="ARBA" id="ARBA00022958"/>
    </source>
</evidence>
<dbReference type="GO" id="GO:0003924">
    <property type="term" value="F:GTPase activity"/>
    <property type="evidence" value="ECO:0007669"/>
    <property type="project" value="UniProtKB-UniRule"/>
</dbReference>
<dbReference type="NCBIfam" id="TIGR00450">
    <property type="entry name" value="mnmE_trmE_thdF"/>
    <property type="match status" value="1"/>
</dbReference>
<dbReference type="HAMAP" id="MF_00379">
    <property type="entry name" value="GTPase_MnmE"/>
    <property type="match status" value="1"/>
</dbReference>
<keyword evidence="3 6" id="KW-0547">Nucleotide-binding</keyword>
<dbReference type="Gene3D" id="3.40.50.300">
    <property type="entry name" value="P-loop containing nucleotide triphosphate hydrolases"/>
    <property type="match status" value="1"/>
</dbReference>
<evidence type="ECO:0000259" key="8">
    <source>
        <dbReference type="PROSITE" id="PS51709"/>
    </source>
</evidence>
<dbReference type="GO" id="GO:0005525">
    <property type="term" value="F:GTP binding"/>
    <property type="evidence" value="ECO:0007669"/>
    <property type="project" value="UniProtKB-UniRule"/>
</dbReference>
<feature type="binding site" evidence="6">
    <location>
        <position position="116"/>
    </location>
    <ligand>
        <name>(6S)-5-formyl-5,6,7,8-tetrahydrofolate</name>
        <dbReference type="ChEBI" id="CHEBI:57457"/>
    </ligand>
</feature>
<keyword evidence="2 6" id="KW-0819">tRNA processing</keyword>
<evidence type="ECO:0000313" key="9">
    <source>
        <dbReference type="EMBL" id="NEY90306.1"/>
    </source>
</evidence>
<keyword evidence="6" id="KW-0460">Magnesium</keyword>
<feature type="domain" description="TrmE-type G" evidence="8">
    <location>
        <begin position="212"/>
        <end position="350"/>
    </location>
</feature>
<dbReference type="EMBL" id="JAAIVJ010000003">
    <property type="protein sequence ID" value="NEY90306.1"/>
    <property type="molecule type" value="Genomic_DNA"/>
</dbReference>
<feature type="binding site" evidence="6">
    <location>
        <begin position="266"/>
        <end position="269"/>
    </location>
    <ligand>
        <name>GTP</name>
        <dbReference type="ChEBI" id="CHEBI:37565"/>
    </ligand>
</feature>
<keyword evidence="6" id="KW-0479">Metal-binding</keyword>
<dbReference type="InterPro" id="IPR004520">
    <property type="entry name" value="GTPase_MnmE"/>
</dbReference>
<feature type="binding site" evidence="6">
    <location>
        <position position="20"/>
    </location>
    <ligand>
        <name>(6S)-5-formyl-5,6,7,8-tetrahydrofolate</name>
        <dbReference type="ChEBI" id="CHEBI:57457"/>
    </ligand>
</feature>
<dbReference type="CDD" id="cd14858">
    <property type="entry name" value="TrmE_N"/>
    <property type="match status" value="1"/>
</dbReference>
<protein>
    <recommendedName>
        <fullName evidence="6">tRNA modification GTPase MnmE</fullName>
        <ecNumber evidence="6">3.6.-.-</ecNumber>
    </recommendedName>
</protein>
<dbReference type="InterPro" id="IPR005225">
    <property type="entry name" value="Small_GTP-bd"/>
</dbReference>
<dbReference type="PROSITE" id="PS51709">
    <property type="entry name" value="G_TRME"/>
    <property type="match status" value="1"/>
</dbReference>
<dbReference type="CDD" id="cd04164">
    <property type="entry name" value="trmE"/>
    <property type="match status" value="1"/>
</dbReference>
<accession>A0A6M0QSA2</accession>
<dbReference type="InterPro" id="IPR027417">
    <property type="entry name" value="P-loop_NTPase"/>
</dbReference>
<name>A0A6M0QSA2_9RHOB</name>
<keyword evidence="6" id="KW-0963">Cytoplasm</keyword>
<comment type="subunit">
    <text evidence="6">Homodimer. Heterotetramer of two MnmE and two MnmG subunits.</text>
</comment>
<dbReference type="InterPro" id="IPR031168">
    <property type="entry name" value="G_TrmE"/>
</dbReference>
<dbReference type="PANTHER" id="PTHR42714">
    <property type="entry name" value="TRNA MODIFICATION GTPASE GTPBP3"/>
    <property type="match status" value="1"/>
</dbReference>
<keyword evidence="6" id="KW-0378">Hydrolase</keyword>
<dbReference type="PANTHER" id="PTHR42714:SF2">
    <property type="entry name" value="TRNA MODIFICATION GTPASE GTPBP3, MITOCHONDRIAL"/>
    <property type="match status" value="1"/>
</dbReference>
<keyword evidence="4 6" id="KW-0630">Potassium</keyword>
<comment type="similarity">
    <text evidence="1 6 7">Belongs to the TRAFAC class TrmE-Era-EngA-EngB-Septin-like GTPase superfamily. TrmE GTPase family.</text>
</comment>
<dbReference type="InterPro" id="IPR027266">
    <property type="entry name" value="TrmE/GcvT-like"/>
</dbReference>